<comment type="similarity">
    <text evidence="1 9">Belongs to the type-B carboxylesterase/lipase family.</text>
</comment>
<evidence type="ECO:0000256" key="9">
    <source>
        <dbReference type="RuleBase" id="RU361235"/>
    </source>
</evidence>
<keyword evidence="5" id="KW-1015">Disulfide bond</keyword>
<evidence type="ECO:0000256" key="4">
    <source>
        <dbReference type="ARBA" id="ARBA00022867"/>
    </source>
</evidence>
<keyword evidence="3 9" id="KW-0378">Hydrolase</keyword>
<dbReference type="GO" id="GO:0003990">
    <property type="term" value="F:acetylcholinesterase activity"/>
    <property type="evidence" value="ECO:0007669"/>
    <property type="project" value="UniProtKB-EC"/>
</dbReference>
<dbReference type="InterPro" id="IPR000997">
    <property type="entry name" value="Cholinesterase"/>
</dbReference>
<dbReference type="InterPro" id="IPR019819">
    <property type="entry name" value="Carboxylesterase_B_CS"/>
</dbReference>
<dbReference type="Gene3D" id="3.40.50.1820">
    <property type="entry name" value="alpha/beta hydrolase"/>
    <property type="match status" value="1"/>
</dbReference>
<dbReference type="InterPro" id="IPR002018">
    <property type="entry name" value="CarbesteraseB"/>
</dbReference>
<evidence type="ECO:0000313" key="11">
    <source>
        <dbReference type="EMBL" id="CAD7639526.1"/>
    </source>
</evidence>
<dbReference type="GO" id="GO:0019695">
    <property type="term" value="P:choline metabolic process"/>
    <property type="evidence" value="ECO:0007669"/>
    <property type="project" value="TreeGrafter"/>
</dbReference>
<evidence type="ECO:0000313" key="12">
    <source>
        <dbReference type="Proteomes" id="UP000728032"/>
    </source>
</evidence>
<dbReference type="OrthoDB" id="408631at2759"/>
<reference evidence="11" key="1">
    <citation type="submission" date="2020-11" db="EMBL/GenBank/DDBJ databases">
        <authorList>
            <person name="Tran Van P."/>
        </authorList>
    </citation>
    <scope>NUCLEOTIDE SEQUENCE</scope>
</reference>
<keyword evidence="2" id="KW-0719">Serine esterase</keyword>
<evidence type="ECO:0000256" key="2">
    <source>
        <dbReference type="ARBA" id="ARBA00022487"/>
    </source>
</evidence>
<evidence type="ECO:0000256" key="5">
    <source>
        <dbReference type="ARBA" id="ARBA00023157"/>
    </source>
</evidence>
<feature type="active site" description="Charge relay system" evidence="8">
    <location>
        <position position="419"/>
    </location>
</feature>
<feature type="domain" description="Carboxylesterase type B" evidence="10">
    <location>
        <begin position="65"/>
        <end position="475"/>
    </location>
</feature>
<dbReference type="Pfam" id="PF00135">
    <property type="entry name" value="COesterase"/>
    <property type="match status" value="1"/>
</dbReference>
<evidence type="ECO:0000256" key="6">
    <source>
        <dbReference type="ARBA" id="ARBA00023180"/>
    </source>
</evidence>
<evidence type="ECO:0000259" key="10">
    <source>
        <dbReference type="Pfam" id="PF00135"/>
    </source>
</evidence>
<dbReference type="PROSITE" id="PS00122">
    <property type="entry name" value="CARBOXYLESTERASE_B_1"/>
    <property type="match status" value="1"/>
</dbReference>
<dbReference type="EMBL" id="OC915258">
    <property type="protein sequence ID" value="CAD7639526.1"/>
    <property type="molecule type" value="Genomic_DNA"/>
</dbReference>
<keyword evidence="4" id="KW-0531">Neurotransmitter degradation</keyword>
<evidence type="ECO:0000256" key="8">
    <source>
        <dbReference type="PIRSR" id="PIRSR600997-1"/>
    </source>
</evidence>
<dbReference type="GO" id="GO:0005886">
    <property type="term" value="C:plasma membrane"/>
    <property type="evidence" value="ECO:0007669"/>
    <property type="project" value="TreeGrafter"/>
</dbReference>
<feature type="non-terminal residue" evidence="11">
    <location>
        <position position="481"/>
    </location>
</feature>
<gene>
    <name evidence="11" type="ORF">ONB1V03_LOCUS2030</name>
</gene>
<dbReference type="PRINTS" id="PR00878">
    <property type="entry name" value="CHOLNESTRASE"/>
</dbReference>
<feature type="active site" description="Acyl-ester intermediate" evidence="8">
    <location>
        <position position="185"/>
    </location>
</feature>
<dbReference type="AlphaFoldDB" id="A0A7R9LD76"/>
<dbReference type="PANTHER" id="PTHR43918">
    <property type="entry name" value="ACETYLCHOLINESTERASE"/>
    <property type="match status" value="1"/>
</dbReference>
<accession>A0A7R9LD76</accession>
<comment type="catalytic activity">
    <reaction evidence="7">
        <text>acetylcholine + H2O = choline + acetate + H(+)</text>
        <dbReference type="Rhea" id="RHEA:17561"/>
        <dbReference type="ChEBI" id="CHEBI:15354"/>
        <dbReference type="ChEBI" id="CHEBI:15355"/>
        <dbReference type="ChEBI" id="CHEBI:15377"/>
        <dbReference type="ChEBI" id="CHEBI:15378"/>
        <dbReference type="ChEBI" id="CHEBI:30089"/>
        <dbReference type="EC" id="3.1.1.7"/>
    </reaction>
</comment>
<name>A0A7R9LD76_9ACAR</name>
<proteinExistence type="inferred from homology"/>
<dbReference type="EC" id="3.1.1.-" evidence="9"/>
<dbReference type="GO" id="GO:0005615">
    <property type="term" value="C:extracellular space"/>
    <property type="evidence" value="ECO:0007669"/>
    <property type="project" value="TreeGrafter"/>
</dbReference>
<dbReference type="InterPro" id="IPR019826">
    <property type="entry name" value="Carboxylesterase_B_AS"/>
</dbReference>
<organism evidence="11">
    <name type="scientific">Oppiella nova</name>
    <dbReference type="NCBI Taxonomy" id="334625"/>
    <lineage>
        <taxon>Eukaryota</taxon>
        <taxon>Metazoa</taxon>
        <taxon>Ecdysozoa</taxon>
        <taxon>Arthropoda</taxon>
        <taxon>Chelicerata</taxon>
        <taxon>Arachnida</taxon>
        <taxon>Acari</taxon>
        <taxon>Acariformes</taxon>
        <taxon>Sarcoptiformes</taxon>
        <taxon>Oribatida</taxon>
        <taxon>Brachypylina</taxon>
        <taxon>Oppioidea</taxon>
        <taxon>Oppiidae</taxon>
        <taxon>Oppiella</taxon>
    </lineage>
</organism>
<dbReference type="GO" id="GO:0006581">
    <property type="term" value="P:acetylcholine catabolic process"/>
    <property type="evidence" value="ECO:0007669"/>
    <property type="project" value="TreeGrafter"/>
</dbReference>
<protein>
    <recommendedName>
        <fullName evidence="9">Carboxylic ester hydrolase</fullName>
        <ecNumber evidence="9">3.1.1.-</ecNumber>
    </recommendedName>
</protein>
<dbReference type="InterPro" id="IPR029058">
    <property type="entry name" value="AB_hydrolase_fold"/>
</dbReference>
<dbReference type="InterPro" id="IPR050654">
    <property type="entry name" value="AChE-related_enzymes"/>
</dbReference>
<evidence type="ECO:0000256" key="3">
    <source>
        <dbReference type="ARBA" id="ARBA00022801"/>
    </source>
</evidence>
<sequence>MNSLLKIKTKQFQSLKAFHMQDLRQEILDSKEQFLPTNGPEFGTQLISLYIYLYGMLARSWCTQPDEDNISEDCLFLNIYVPHNRFDNQTKQMKKSVMFWVHGGSFITGSIFSQQFNATYLSSMGDVVVVEANYRLSAFGLLYDGSEEAPGNQALSDLLIALKFVKNNIEFFGGDPNSVTLFGESAGSMAVSALILIKNENLFNRAIMQSGSVDSYLGSEAKESALIKAQDLAKEFKCFDELTNKINISCLRNADPKQLATSCNKMRYNNQFFTPIFGEDLLPIKPSIVLEKGEFNKNISLLFGTCNDEGSGFVSSFGFQDLSSSSPNSSMNLEKAHFMIELLFGVMKVSYSKEVADFYTKGLTDNDGYELKKAVSNAFGDYQLTCPTIRFGAHLAVNDNSYAYRLTFSTRDNWTGVQHGDELKYVFGNPFLYPNDYSKDEKQLSLTFIQTWTTFAKTGKPPQIHRTHWPQAIDKKITDYS</sequence>
<dbReference type="SUPFAM" id="SSF53474">
    <property type="entry name" value="alpha/beta-Hydrolases"/>
    <property type="match status" value="1"/>
</dbReference>
<evidence type="ECO:0000256" key="7">
    <source>
        <dbReference type="ARBA" id="ARBA00048484"/>
    </source>
</evidence>
<dbReference type="Proteomes" id="UP000728032">
    <property type="component" value="Unassembled WGS sequence"/>
</dbReference>
<dbReference type="PROSITE" id="PS00941">
    <property type="entry name" value="CARBOXYLESTERASE_B_2"/>
    <property type="match status" value="1"/>
</dbReference>
<feature type="active site" description="Charge relay system" evidence="8">
    <location>
        <position position="309"/>
    </location>
</feature>
<keyword evidence="6" id="KW-0325">Glycoprotein</keyword>
<evidence type="ECO:0000256" key="1">
    <source>
        <dbReference type="ARBA" id="ARBA00005964"/>
    </source>
</evidence>
<dbReference type="EMBL" id="CAJPVJ010000433">
    <property type="protein sequence ID" value="CAG2162437.1"/>
    <property type="molecule type" value="Genomic_DNA"/>
</dbReference>
<dbReference type="PANTHER" id="PTHR43918:SF4">
    <property type="entry name" value="CARBOXYLIC ESTER HYDROLASE"/>
    <property type="match status" value="1"/>
</dbReference>
<keyword evidence="12" id="KW-1185">Reference proteome</keyword>